<dbReference type="PANTHER" id="PTHR13109">
    <property type="entry name" value="NEUROCHONDRIN"/>
    <property type="match status" value="1"/>
</dbReference>
<comment type="caution">
    <text evidence="1">The sequence shown here is derived from an EMBL/GenBank/DDBJ whole genome shotgun (WGS) entry which is preliminary data.</text>
</comment>
<evidence type="ECO:0000313" key="2">
    <source>
        <dbReference type="Proteomes" id="UP001286456"/>
    </source>
</evidence>
<dbReference type="PANTHER" id="PTHR13109:SF7">
    <property type="entry name" value="NEUROCHONDRIN"/>
    <property type="match status" value="1"/>
</dbReference>
<name>A0AAE0IWD7_9PEZI</name>
<dbReference type="AlphaFoldDB" id="A0AAE0IWD7"/>
<evidence type="ECO:0000313" key="1">
    <source>
        <dbReference type="EMBL" id="KAK3332458.1"/>
    </source>
</evidence>
<dbReference type="InterPro" id="IPR016024">
    <property type="entry name" value="ARM-type_fold"/>
</dbReference>
<dbReference type="InterPro" id="IPR008709">
    <property type="entry name" value="Neurochondrin"/>
</dbReference>
<reference evidence="1" key="1">
    <citation type="journal article" date="2023" name="Mol. Phylogenet. Evol.">
        <title>Genome-scale phylogeny and comparative genomics of the fungal order Sordariales.</title>
        <authorList>
            <person name="Hensen N."/>
            <person name="Bonometti L."/>
            <person name="Westerberg I."/>
            <person name="Brannstrom I.O."/>
            <person name="Guillou S."/>
            <person name="Cros-Aarteil S."/>
            <person name="Calhoun S."/>
            <person name="Haridas S."/>
            <person name="Kuo A."/>
            <person name="Mondo S."/>
            <person name="Pangilinan J."/>
            <person name="Riley R."/>
            <person name="LaButti K."/>
            <person name="Andreopoulos B."/>
            <person name="Lipzen A."/>
            <person name="Chen C."/>
            <person name="Yan M."/>
            <person name="Daum C."/>
            <person name="Ng V."/>
            <person name="Clum A."/>
            <person name="Steindorff A."/>
            <person name="Ohm R.A."/>
            <person name="Martin F."/>
            <person name="Silar P."/>
            <person name="Natvig D.O."/>
            <person name="Lalanne C."/>
            <person name="Gautier V."/>
            <person name="Ament-Velasquez S.L."/>
            <person name="Kruys A."/>
            <person name="Hutchinson M.I."/>
            <person name="Powell A.J."/>
            <person name="Barry K."/>
            <person name="Miller A.N."/>
            <person name="Grigoriev I.V."/>
            <person name="Debuchy R."/>
            <person name="Gladieux P."/>
            <person name="Hiltunen Thoren M."/>
            <person name="Johannesson H."/>
        </authorList>
    </citation>
    <scope>NUCLEOTIDE SEQUENCE</scope>
    <source>
        <strain evidence="1">SMH4131-1</strain>
    </source>
</reference>
<gene>
    <name evidence="1" type="ORF">B0T19DRAFT_103850</name>
</gene>
<protein>
    <submittedName>
        <fullName evidence="1">Neurochondrin-domain-containing protein</fullName>
    </submittedName>
</protein>
<proteinExistence type="predicted"/>
<sequence length="649" mass="70156">MSDSPAKEQEQQQQPGSVAQQIQQIQTLLKAKDDTSRFVGLALLKTVLDNAEDVRNDEGSIVALWESIPPKFVDRLIKTGSRQQGHTTAPSGSANDMLDLAVAVLHTFAALLPDQTKNDARVLGRIPQLVACLLHCSNDTARLVLETLLSLVSQPDGARVFNAVEDLTPLTEIAPSQPLVLETLGYAWLSSMAATADKGSLGSKIDNTISNLVSSFKGTDAVTLLDFLAKLLPRLEPELIPSSPKWIVALVAFVRNLVTSRPTAAGRAAYTNLAAALLEVYPETAPQLLFVDDGKDEKPFAYILISLLLVDLRASLPTLLEQLNSPQYIDAARRLTSAFNVVSNFIGYLLRSMDDDAAVSWPVPPDLLLKIRKSISETMSLVIEYLRDRWDASVAGAMGLHPHARAGTANTSAGVHLTLAWDAKSGEVASDDPLILAAIRTLAIWLREDDGEILRMEANGLADMFIELYRSSSSSSTATEKLDFRRPILVAFEGLTAEEDGVEALLDNGGWEALTDDFLSILQACSSPTTISSNTADAARGIEIIRILLPIAEAEQPGTRDAWMDIVTKVAACYVPDTIQPPVVVELQVAALQFVTTLLANTHPGMQKRYVHSTSAILGIASQLRSRVKGDAALEEALEDVVETLTALR</sequence>
<accession>A0AAE0IWD7</accession>
<keyword evidence="2" id="KW-1185">Reference proteome</keyword>
<dbReference type="EMBL" id="JAUEPO010000002">
    <property type="protein sequence ID" value="KAK3332458.1"/>
    <property type="molecule type" value="Genomic_DNA"/>
</dbReference>
<dbReference type="Proteomes" id="UP001286456">
    <property type="component" value="Unassembled WGS sequence"/>
</dbReference>
<dbReference type="SUPFAM" id="SSF48371">
    <property type="entry name" value="ARM repeat"/>
    <property type="match status" value="1"/>
</dbReference>
<reference evidence="1" key="2">
    <citation type="submission" date="2023-06" db="EMBL/GenBank/DDBJ databases">
        <authorList>
            <consortium name="Lawrence Berkeley National Laboratory"/>
            <person name="Haridas S."/>
            <person name="Hensen N."/>
            <person name="Bonometti L."/>
            <person name="Westerberg I."/>
            <person name="Brannstrom I.O."/>
            <person name="Guillou S."/>
            <person name="Cros-Aarteil S."/>
            <person name="Calhoun S."/>
            <person name="Kuo A."/>
            <person name="Mondo S."/>
            <person name="Pangilinan J."/>
            <person name="Riley R."/>
            <person name="Labutti K."/>
            <person name="Andreopoulos B."/>
            <person name="Lipzen A."/>
            <person name="Chen C."/>
            <person name="Yanf M."/>
            <person name="Daum C."/>
            <person name="Ng V."/>
            <person name="Clum A."/>
            <person name="Steindorff A."/>
            <person name="Ohm R."/>
            <person name="Martin F."/>
            <person name="Silar P."/>
            <person name="Natvig D."/>
            <person name="Lalanne C."/>
            <person name="Gautier V."/>
            <person name="Ament-Velasquez S.L."/>
            <person name="Kruys A."/>
            <person name="Hutchinson M.I."/>
            <person name="Powell A.J."/>
            <person name="Barry K."/>
            <person name="Miller A.N."/>
            <person name="Grigoriev I.V."/>
            <person name="Debuchy R."/>
            <person name="Gladieux P."/>
            <person name="Thoren M.H."/>
            <person name="Johannesson H."/>
        </authorList>
    </citation>
    <scope>NUCLEOTIDE SEQUENCE</scope>
    <source>
        <strain evidence="1">SMH4131-1</strain>
    </source>
</reference>
<organism evidence="1 2">
    <name type="scientific">Cercophora scortea</name>
    <dbReference type="NCBI Taxonomy" id="314031"/>
    <lineage>
        <taxon>Eukaryota</taxon>
        <taxon>Fungi</taxon>
        <taxon>Dikarya</taxon>
        <taxon>Ascomycota</taxon>
        <taxon>Pezizomycotina</taxon>
        <taxon>Sordariomycetes</taxon>
        <taxon>Sordariomycetidae</taxon>
        <taxon>Sordariales</taxon>
        <taxon>Lasiosphaeriaceae</taxon>
        <taxon>Cercophora</taxon>
    </lineage>
</organism>
<dbReference type="Pfam" id="PF05536">
    <property type="entry name" value="Neurochondrin"/>
    <property type="match status" value="1"/>
</dbReference>